<reference evidence="1" key="2">
    <citation type="journal article" date="2015" name="Data Brief">
        <title>Shoot transcriptome of the giant reed, Arundo donax.</title>
        <authorList>
            <person name="Barrero R.A."/>
            <person name="Guerrero F.D."/>
            <person name="Moolhuijzen P."/>
            <person name="Goolsby J.A."/>
            <person name="Tidwell J."/>
            <person name="Bellgard S.E."/>
            <person name="Bellgard M.I."/>
        </authorList>
    </citation>
    <scope>NUCLEOTIDE SEQUENCE</scope>
    <source>
        <tissue evidence="1">Shoot tissue taken approximately 20 cm above the soil surface</tissue>
    </source>
</reference>
<protein>
    <submittedName>
        <fullName evidence="1">Uncharacterized protein</fullName>
    </submittedName>
</protein>
<reference evidence="1" key="1">
    <citation type="submission" date="2014-09" db="EMBL/GenBank/DDBJ databases">
        <authorList>
            <person name="Magalhaes I.L.F."/>
            <person name="Oliveira U."/>
            <person name="Santos F.R."/>
            <person name="Vidigal T.H.D.A."/>
            <person name="Brescovit A.D."/>
            <person name="Santos A.J."/>
        </authorList>
    </citation>
    <scope>NUCLEOTIDE SEQUENCE</scope>
    <source>
        <tissue evidence="1">Shoot tissue taken approximately 20 cm above the soil surface</tissue>
    </source>
</reference>
<dbReference type="EMBL" id="GBRH01272563">
    <property type="protein sequence ID" value="JAD25332.1"/>
    <property type="molecule type" value="Transcribed_RNA"/>
</dbReference>
<proteinExistence type="predicted"/>
<name>A0A0A8YSD0_ARUDO</name>
<dbReference type="AlphaFoldDB" id="A0A0A8YSD0"/>
<sequence length="22" mass="2680">MAQSCWTYTQFLPFCHILCIHH</sequence>
<evidence type="ECO:0000313" key="1">
    <source>
        <dbReference type="EMBL" id="JAD25332.1"/>
    </source>
</evidence>
<organism evidence="1">
    <name type="scientific">Arundo donax</name>
    <name type="common">Giant reed</name>
    <name type="synonym">Donax arundinaceus</name>
    <dbReference type="NCBI Taxonomy" id="35708"/>
    <lineage>
        <taxon>Eukaryota</taxon>
        <taxon>Viridiplantae</taxon>
        <taxon>Streptophyta</taxon>
        <taxon>Embryophyta</taxon>
        <taxon>Tracheophyta</taxon>
        <taxon>Spermatophyta</taxon>
        <taxon>Magnoliopsida</taxon>
        <taxon>Liliopsida</taxon>
        <taxon>Poales</taxon>
        <taxon>Poaceae</taxon>
        <taxon>PACMAD clade</taxon>
        <taxon>Arundinoideae</taxon>
        <taxon>Arundineae</taxon>
        <taxon>Arundo</taxon>
    </lineage>
</organism>
<accession>A0A0A8YSD0</accession>